<sequence length="294" mass="32046">MGELGPADTNGILALPWMRPERTSAGLGWEHVYLSKQHEHPYRGEFGAARTHQLILHLAGPVTVRRRAGTPAELSRRMQARELFLQPSGTDLSVELGGELDTLHVYVADTAVQEAAGAEAPIRLSEELGSVDPLLEQLVLSLDGVVREWEPAARTYADQLCALVAAQLARRHRAGNAPAPEEPPAPAALSDHQFARVRELMAERLGEPLGLAELADATGLSVSRFSRRFKARTGLPPHRYLLRLRVEQAGLLLRTGTDPIADIAARCGFSHQEHLTRVLRSHLGTTPAALRRAG</sequence>
<reference evidence="5 6" key="1">
    <citation type="submission" date="2016-10" db="EMBL/GenBank/DDBJ databases">
        <authorList>
            <person name="de Groot N.N."/>
        </authorList>
    </citation>
    <scope>NUCLEOTIDE SEQUENCE [LARGE SCALE GENOMIC DNA]</scope>
    <source>
        <strain evidence="5 6">DSM 44993</strain>
    </source>
</reference>
<dbReference type="PROSITE" id="PS01124">
    <property type="entry name" value="HTH_ARAC_FAMILY_2"/>
    <property type="match status" value="1"/>
</dbReference>
<dbReference type="SMART" id="SM00342">
    <property type="entry name" value="HTH_ARAC"/>
    <property type="match status" value="1"/>
</dbReference>
<feature type="domain" description="HTH araC/xylS-type" evidence="4">
    <location>
        <begin position="195"/>
        <end position="293"/>
    </location>
</feature>
<organism evidence="5 6">
    <name type="scientific">Amycolatopsis saalfeldensis</name>
    <dbReference type="NCBI Taxonomy" id="394193"/>
    <lineage>
        <taxon>Bacteria</taxon>
        <taxon>Bacillati</taxon>
        <taxon>Actinomycetota</taxon>
        <taxon>Actinomycetes</taxon>
        <taxon>Pseudonocardiales</taxon>
        <taxon>Pseudonocardiaceae</taxon>
        <taxon>Amycolatopsis</taxon>
    </lineage>
</organism>
<dbReference type="STRING" id="394193.SAMN04489732_12542"/>
<proteinExistence type="predicted"/>
<evidence type="ECO:0000259" key="4">
    <source>
        <dbReference type="PROSITE" id="PS01124"/>
    </source>
</evidence>
<keyword evidence="6" id="KW-1185">Reference proteome</keyword>
<dbReference type="InterPro" id="IPR050204">
    <property type="entry name" value="AraC_XylS_family_regulators"/>
</dbReference>
<dbReference type="RefSeq" id="WP_091627709.1">
    <property type="nucleotide sequence ID" value="NZ_FOEF01000025.1"/>
</dbReference>
<evidence type="ECO:0000256" key="3">
    <source>
        <dbReference type="ARBA" id="ARBA00023163"/>
    </source>
</evidence>
<evidence type="ECO:0000313" key="6">
    <source>
        <dbReference type="Proteomes" id="UP000198582"/>
    </source>
</evidence>
<dbReference type="Pfam" id="PF12833">
    <property type="entry name" value="HTH_18"/>
    <property type="match status" value="1"/>
</dbReference>
<dbReference type="Gene3D" id="1.10.10.60">
    <property type="entry name" value="Homeodomain-like"/>
    <property type="match status" value="1"/>
</dbReference>
<dbReference type="AlphaFoldDB" id="A0A1H8YLX0"/>
<dbReference type="OrthoDB" id="2060755at2"/>
<evidence type="ECO:0000313" key="5">
    <source>
        <dbReference type="EMBL" id="SEP53204.1"/>
    </source>
</evidence>
<dbReference type="EMBL" id="FOEF01000025">
    <property type="protein sequence ID" value="SEP53204.1"/>
    <property type="molecule type" value="Genomic_DNA"/>
</dbReference>
<evidence type="ECO:0000256" key="2">
    <source>
        <dbReference type="ARBA" id="ARBA00023125"/>
    </source>
</evidence>
<accession>A0A1H8YLX0</accession>
<keyword evidence="3" id="KW-0804">Transcription</keyword>
<dbReference type="PANTHER" id="PTHR46796:SF6">
    <property type="entry name" value="ARAC SUBFAMILY"/>
    <property type="match status" value="1"/>
</dbReference>
<gene>
    <name evidence="5" type="ORF">SAMN04489732_12542</name>
</gene>
<protein>
    <submittedName>
        <fullName evidence="5">AraC family transcriptional regulator</fullName>
    </submittedName>
</protein>
<name>A0A1H8YLX0_9PSEU</name>
<keyword evidence="1" id="KW-0805">Transcription regulation</keyword>
<dbReference type="Proteomes" id="UP000198582">
    <property type="component" value="Unassembled WGS sequence"/>
</dbReference>
<dbReference type="InterPro" id="IPR009057">
    <property type="entry name" value="Homeodomain-like_sf"/>
</dbReference>
<keyword evidence="2" id="KW-0238">DNA-binding</keyword>
<dbReference type="PANTHER" id="PTHR46796">
    <property type="entry name" value="HTH-TYPE TRANSCRIPTIONAL ACTIVATOR RHAS-RELATED"/>
    <property type="match status" value="1"/>
</dbReference>
<evidence type="ECO:0000256" key="1">
    <source>
        <dbReference type="ARBA" id="ARBA00023015"/>
    </source>
</evidence>
<dbReference type="SUPFAM" id="SSF46689">
    <property type="entry name" value="Homeodomain-like"/>
    <property type="match status" value="2"/>
</dbReference>
<dbReference type="InterPro" id="IPR018060">
    <property type="entry name" value="HTH_AraC"/>
</dbReference>
<dbReference type="GO" id="GO:0003700">
    <property type="term" value="F:DNA-binding transcription factor activity"/>
    <property type="evidence" value="ECO:0007669"/>
    <property type="project" value="InterPro"/>
</dbReference>
<dbReference type="GO" id="GO:0043565">
    <property type="term" value="F:sequence-specific DNA binding"/>
    <property type="evidence" value="ECO:0007669"/>
    <property type="project" value="InterPro"/>
</dbReference>